<feature type="region of interest" description="Disordered" evidence="5">
    <location>
        <begin position="1"/>
        <end position="75"/>
    </location>
</feature>
<keyword evidence="2" id="KW-0694">RNA-binding</keyword>
<name>A0A367JPC6_RHIST</name>
<dbReference type="EMBL" id="PJQM01002936">
    <property type="protein sequence ID" value="RCH91820.1"/>
    <property type="molecule type" value="Genomic_DNA"/>
</dbReference>
<feature type="compositionally biased region" description="Polar residues" evidence="5">
    <location>
        <begin position="27"/>
        <end position="36"/>
    </location>
</feature>
<evidence type="ECO:0000259" key="6">
    <source>
        <dbReference type="PROSITE" id="PS50157"/>
    </source>
</evidence>
<feature type="compositionally biased region" description="Polar residues" evidence="5">
    <location>
        <begin position="65"/>
        <end position="75"/>
    </location>
</feature>
<reference evidence="8 9" key="1">
    <citation type="journal article" date="2018" name="G3 (Bethesda)">
        <title>Phylogenetic and Phylogenomic Definition of Rhizopus Species.</title>
        <authorList>
            <person name="Gryganskyi A.P."/>
            <person name="Golan J."/>
            <person name="Dolatabadi S."/>
            <person name="Mondo S."/>
            <person name="Robb S."/>
            <person name="Idnurm A."/>
            <person name="Muszewska A."/>
            <person name="Steczkiewicz K."/>
            <person name="Masonjones S."/>
            <person name="Liao H.L."/>
            <person name="Gajdeczka M.T."/>
            <person name="Anike F."/>
            <person name="Vuek A."/>
            <person name="Anishchenko I.M."/>
            <person name="Voigt K."/>
            <person name="de Hoog G.S."/>
            <person name="Smith M.E."/>
            <person name="Heitman J."/>
            <person name="Vilgalys R."/>
            <person name="Stajich J.E."/>
        </authorList>
    </citation>
    <scope>NUCLEOTIDE SEQUENCE [LARGE SCALE GENOMIC DNA]</scope>
    <source>
        <strain evidence="8 9">LSU 92-RS-03</strain>
    </source>
</reference>
<dbReference type="PANTHER" id="PTHR13948">
    <property type="entry name" value="RNA-BINDING PROTEIN"/>
    <property type="match status" value="1"/>
</dbReference>
<dbReference type="OrthoDB" id="4822at2759"/>
<evidence type="ECO:0000256" key="1">
    <source>
        <dbReference type="ARBA" id="ARBA00004123"/>
    </source>
</evidence>
<dbReference type="InterPro" id="IPR013087">
    <property type="entry name" value="Znf_C2H2_type"/>
</dbReference>
<dbReference type="GO" id="GO:0008270">
    <property type="term" value="F:zinc ion binding"/>
    <property type="evidence" value="ECO:0007669"/>
    <property type="project" value="UniProtKB-KW"/>
</dbReference>
<organism evidence="8 9">
    <name type="scientific">Rhizopus stolonifer</name>
    <name type="common">Rhizopus nigricans</name>
    <dbReference type="NCBI Taxonomy" id="4846"/>
    <lineage>
        <taxon>Eukaryota</taxon>
        <taxon>Fungi</taxon>
        <taxon>Fungi incertae sedis</taxon>
        <taxon>Mucoromycota</taxon>
        <taxon>Mucoromycotina</taxon>
        <taxon>Mucoromycetes</taxon>
        <taxon>Mucorales</taxon>
        <taxon>Mucorineae</taxon>
        <taxon>Rhizopodaceae</taxon>
        <taxon>Rhizopus</taxon>
    </lineage>
</organism>
<dbReference type="PROSITE" id="PS50174">
    <property type="entry name" value="G_PATCH"/>
    <property type="match status" value="1"/>
</dbReference>
<dbReference type="PANTHER" id="PTHR13948:SF3">
    <property type="entry name" value="FI21118P1"/>
    <property type="match status" value="1"/>
</dbReference>
<feature type="compositionally biased region" description="Basic and acidic residues" evidence="5">
    <location>
        <begin position="165"/>
        <end position="178"/>
    </location>
</feature>
<dbReference type="STRING" id="4846.A0A367JPC6"/>
<dbReference type="SMART" id="SM00443">
    <property type="entry name" value="G_patch"/>
    <property type="match status" value="1"/>
</dbReference>
<dbReference type="PROSITE" id="PS50157">
    <property type="entry name" value="ZINC_FINGER_C2H2_2"/>
    <property type="match status" value="1"/>
</dbReference>
<comment type="subcellular location">
    <subcellularLocation>
        <location evidence="1">Nucleus</location>
    </subcellularLocation>
</comment>
<dbReference type="GO" id="GO:0005634">
    <property type="term" value="C:nucleus"/>
    <property type="evidence" value="ECO:0007669"/>
    <property type="project" value="UniProtKB-SubCell"/>
</dbReference>
<evidence type="ECO:0000256" key="2">
    <source>
        <dbReference type="ARBA" id="ARBA00022884"/>
    </source>
</evidence>
<feature type="domain" description="G-patch" evidence="7">
    <location>
        <begin position="219"/>
        <end position="265"/>
    </location>
</feature>
<evidence type="ECO:0000256" key="3">
    <source>
        <dbReference type="ARBA" id="ARBA00023242"/>
    </source>
</evidence>
<feature type="region of interest" description="Disordered" evidence="5">
    <location>
        <begin position="156"/>
        <end position="191"/>
    </location>
</feature>
<feature type="region of interest" description="Disordered" evidence="5">
    <location>
        <begin position="254"/>
        <end position="288"/>
    </location>
</feature>
<accession>A0A367JPC6</accession>
<proteinExistence type="predicted"/>
<keyword evidence="9" id="KW-1185">Reference proteome</keyword>
<keyword evidence="4" id="KW-0862">Zinc</keyword>
<evidence type="ECO:0000256" key="4">
    <source>
        <dbReference type="PROSITE-ProRule" id="PRU00042"/>
    </source>
</evidence>
<evidence type="ECO:0000313" key="9">
    <source>
        <dbReference type="Proteomes" id="UP000253551"/>
    </source>
</evidence>
<dbReference type="InterPro" id="IPR000467">
    <property type="entry name" value="G_patch_dom"/>
</dbReference>
<feature type="compositionally biased region" description="Polar residues" evidence="5">
    <location>
        <begin position="274"/>
        <end position="288"/>
    </location>
</feature>
<protein>
    <submittedName>
        <fullName evidence="8">RNA-binding protein 5</fullName>
    </submittedName>
</protein>
<feature type="domain" description="C2H2-type" evidence="6">
    <location>
        <begin position="107"/>
        <end position="137"/>
    </location>
</feature>
<evidence type="ECO:0000313" key="8">
    <source>
        <dbReference type="EMBL" id="RCH91820.1"/>
    </source>
</evidence>
<keyword evidence="3" id="KW-0539">Nucleus</keyword>
<sequence>MFEHEQQQQQRQQQKPNFKFVIRSKIDSNATASSSEELSEKKQIESKQAVLEEQNDRKRKRTAAESLTSSKKIHTQLQRWNKKHIELKNDKEIEEQSKIHYADFTTMACLLCQRKFKSKAELERHQDVSELHKDTQSNLNDPIAVNKATLKLNFSKTEPTEGQAEETKYRNRAAERRQAYGQPEKPVLSPPLLPYKHTNGPRDISAHIANAALEKPISEDNKGAQMLLNMGWRKGEGLGRDRSGIINPVKAESYGKNAGIGSTSKYKVDPNASYKEQTSSMARQRFNP</sequence>
<dbReference type="Proteomes" id="UP000253551">
    <property type="component" value="Unassembled WGS sequence"/>
</dbReference>
<evidence type="ECO:0000256" key="5">
    <source>
        <dbReference type="SAM" id="MobiDB-lite"/>
    </source>
</evidence>
<keyword evidence="4" id="KW-0479">Metal-binding</keyword>
<gene>
    <name evidence="8" type="primary">RBM5</name>
    <name evidence="8" type="ORF">CU098_004816</name>
</gene>
<dbReference type="GO" id="GO:0003723">
    <property type="term" value="F:RNA binding"/>
    <property type="evidence" value="ECO:0007669"/>
    <property type="project" value="UniProtKB-KW"/>
</dbReference>
<dbReference type="GO" id="GO:0000398">
    <property type="term" value="P:mRNA splicing, via spliceosome"/>
    <property type="evidence" value="ECO:0007669"/>
    <property type="project" value="TreeGrafter"/>
</dbReference>
<dbReference type="Pfam" id="PF01585">
    <property type="entry name" value="G-patch"/>
    <property type="match status" value="1"/>
</dbReference>
<keyword evidence="4" id="KW-0863">Zinc-finger</keyword>
<dbReference type="AlphaFoldDB" id="A0A367JPC6"/>
<evidence type="ECO:0000259" key="7">
    <source>
        <dbReference type="PROSITE" id="PS50174"/>
    </source>
</evidence>
<comment type="caution">
    <text evidence="8">The sequence shown here is derived from an EMBL/GenBank/DDBJ whole genome shotgun (WGS) entry which is preliminary data.</text>
</comment>